<dbReference type="PRINTS" id="PR01950">
    <property type="entry name" value="LANCSUPER"/>
</dbReference>
<dbReference type="SMART" id="SM01260">
    <property type="entry name" value="LANC_like"/>
    <property type="match status" value="1"/>
</dbReference>
<reference evidence="1 2" key="1">
    <citation type="submission" date="2024-07" db="EMBL/GenBank/DDBJ databases">
        <title>Section-level genome sequencing and comparative genomics of Aspergillus sections Usti and Cavernicolus.</title>
        <authorList>
            <consortium name="Lawrence Berkeley National Laboratory"/>
            <person name="Nybo J.L."/>
            <person name="Vesth T.C."/>
            <person name="Theobald S."/>
            <person name="Frisvad J.C."/>
            <person name="Larsen T.O."/>
            <person name="Kjaerboelling I."/>
            <person name="Rothschild-Mancinelli K."/>
            <person name="Lyhne E.K."/>
            <person name="Kogle M.E."/>
            <person name="Barry K."/>
            <person name="Clum A."/>
            <person name="Na H."/>
            <person name="Ledsgaard L."/>
            <person name="Lin J."/>
            <person name="Lipzen A."/>
            <person name="Kuo A."/>
            <person name="Riley R."/>
            <person name="Mondo S."/>
            <person name="Labutti K."/>
            <person name="Haridas S."/>
            <person name="Pangalinan J."/>
            <person name="Salamov A.A."/>
            <person name="Simmons B.A."/>
            <person name="Magnuson J.K."/>
            <person name="Chen J."/>
            <person name="Drula E."/>
            <person name="Henrissat B."/>
            <person name="Wiebenga A."/>
            <person name="Lubbers R.J."/>
            <person name="Gomes A.C."/>
            <person name="Makela M.R."/>
            <person name="Stajich J."/>
            <person name="Grigoriev I.V."/>
            <person name="Mortensen U.H."/>
            <person name="De Vries R.P."/>
            <person name="Baker S.E."/>
            <person name="Andersen M.R."/>
        </authorList>
    </citation>
    <scope>NUCLEOTIDE SEQUENCE [LARGE SCALE GENOMIC DNA]</scope>
    <source>
        <strain evidence="1 2">CBS 209.92</strain>
    </source>
</reference>
<dbReference type="InterPro" id="IPR012341">
    <property type="entry name" value="6hp_glycosidase-like_sf"/>
</dbReference>
<dbReference type="PANTHER" id="PTHR12736">
    <property type="entry name" value="LANC-LIKE PROTEIN"/>
    <property type="match status" value="1"/>
</dbReference>
<gene>
    <name evidence="1" type="ORF">BJX66DRAFT_254145</name>
</gene>
<protein>
    <recommendedName>
        <fullName evidence="3">Lanthionine synthetase C family protein</fullName>
    </recommendedName>
</protein>
<evidence type="ECO:0000313" key="2">
    <source>
        <dbReference type="Proteomes" id="UP001610563"/>
    </source>
</evidence>
<dbReference type="Proteomes" id="UP001610563">
    <property type="component" value="Unassembled WGS sequence"/>
</dbReference>
<dbReference type="Pfam" id="PF05147">
    <property type="entry name" value="LANC_like"/>
    <property type="match status" value="1"/>
</dbReference>
<dbReference type="EMBL" id="JBFTWV010000078">
    <property type="protein sequence ID" value="KAL2788491.1"/>
    <property type="molecule type" value="Genomic_DNA"/>
</dbReference>
<dbReference type="SUPFAM" id="SSF158745">
    <property type="entry name" value="LanC-like"/>
    <property type="match status" value="1"/>
</dbReference>
<dbReference type="CDD" id="cd04794">
    <property type="entry name" value="euk_LANCL"/>
    <property type="match status" value="1"/>
</dbReference>
<comment type="caution">
    <text evidence="1">The sequence shown here is derived from an EMBL/GenBank/DDBJ whole genome shotgun (WGS) entry which is preliminary data.</text>
</comment>
<dbReference type="PANTHER" id="PTHR12736:SF7">
    <property type="entry name" value="LANC-LIKE PROTEIN 3"/>
    <property type="match status" value="1"/>
</dbReference>
<sequence length="540" mass="59624">MPHGPRFYKNTLPTPEITRESLQEILAELQTAVHDGVQLTETKHPAGEDDGRGIFTGDLGIALTYLRLAHQSSSLTPPNHNTREPAEFHTLAHSRIPDKSSPHDLAIGLLSPLAPKSPLASATLRILYHLSTGTARDILDADLVILSDAVKMALEHGATAVYHGHELGADEVLFGRAGLLWTLLNIRRWEVEREGVFDERQKGLLDGISADETVRKLVEVIVRAGQEGGAECQRILERKGESLVGDGDGDVIPLMWVWMKGHYGLGWAHGLTGILSILLSAPSEFLTPHLPSIAATIKVLCNTCLAEDGHLPTCIPPRSSRSHLVQICHGAPAFLSLMACALRNREFFLAHWKPEWTKAIFRAVHRVWEEGLLTKGGGLCHGIAGNAWPFLMLYNALDEDPDVLRDAWMLYDGLELPVDPEGDPEDEYFYHRLADDVLSRGLAMLRHARKTQPYNQVPESSATEYRLPDNPYSLFEGLAGTVCAWSEACVAIRRRLRKLELRDEAGRRKRSHNLDAAVGECRKQELGFPFLGGSGVTGLL</sequence>
<organism evidence="1 2">
    <name type="scientific">Aspergillus keveii</name>
    <dbReference type="NCBI Taxonomy" id="714993"/>
    <lineage>
        <taxon>Eukaryota</taxon>
        <taxon>Fungi</taxon>
        <taxon>Dikarya</taxon>
        <taxon>Ascomycota</taxon>
        <taxon>Pezizomycotina</taxon>
        <taxon>Eurotiomycetes</taxon>
        <taxon>Eurotiomycetidae</taxon>
        <taxon>Eurotiales</taxon>
        <taxon>Aspergillaceae</taxon>
        <taxon>Aspergillus</taxon>
        <taxon>Aspergillus subgen. Nidulantes</taxon>
    </lineage>
</organism>
<name>A0ABR4FYZ8_9EURO</name>
<dbReference type="InterPro" id="IPR007822">
    <property type="entry name" value="LANC-like"/>
</dbReference>
<proteinExistence type="predicted"/>
<keyword evidence="2" id="KW-1185">Reference proteome</keyword>
<dbReference type="Gene3D" id="1.50.10.10">
    <property type="match status" value="1"/>
</dbReference>
<evidence type="ECO:0008006" key="3">
    <source>
        <dbReference type="Google" id="ProtNLM"/>
    </source>
</evidence>
<evidence type="ECO:0000313" key="1">
    <source>
        <dbReference type="EMBL" id="KAL2788491.1"/>
    </source>
</evidence>
<accession>A0ABR4FYZ8</accession>